<reference evidence="7 8" key="1">
    <citation type="journal article" date="2015" name="Genome Announc.">
        <title>Expanding the biotechnology potential of lactobacilli through comparative genomics of 213 strains and associated genera.</title>
        <authorList>
            <person name="Sun Z."/>
            <person name="Harris H.M."/>
            <person name="McCann A."/>
            <person name="Guo C."/>
            <person name="Argimon S."/>
            <person name="Zhang W."/>
            <person name="Yang X."/>
            <person name="Jeffery I.B."/>
            <person name="Cooney J.C."/>
            <person name="Kagawa T.F."/>
            <person name="Liu W."/>
            <person name="Song Y."/>
            <person name="Salvetti E."/>
            <person name="Wrobel A."/>
            <person name="Rasinkangas P."/>
            <person name="Parkhill J."/>
            <person name="Rea M.C."/>
            <person name="O'Sullivan O."/>
            <person name="Ritari J."/>
            <person name="Douillard F.P."/>
            <person name="Paul Ross R."/>
            <person name="Yang R."/>
            <person name="Briner A.E."/>
            <person name="Felis G.E."/>
            <person name="de Vos W.M."/>
            <person name="Barrangou R."/>
            <person name="Klaenhammer T.R."/>
            <person name="Caufield P.W."/>
            <person name="Cui Y."/>
            <person name="Zhang H."/>
            <person name="O'Toole P.W."/>
        </authorList>
    </citation>
    <scope>NUCLEOTIDE SEQUENCE [LARGE SCALE GENOMIC DNA]</scope>
    <source>
        <strain evidence="7 8">DSM 16230</strain>
    </source>
</reference>
<dbReference type="Gene3D" id="1.10.1790.10">
    <property type="entry name" value="PRD domain"/>
    <property type="match status" value="1"/>
</dbReference>
<evidence type="ECO:0000256" key="1">
    <source>
        <dbReference type="ARBA" id="ARBA00022737"/>
    </source>
</evidence>
<dbReference type="InterPro" id="IPR036634">
    <property type="entry name" value="PRD_sf"/>
</dbReference>
<feature type="domain" description="PTS EIIA type-2" evidence="5">
    <location>
        <begin position="494"/>
        <end position="639"/>
    </location>
</feature>
<dbReference type="Pfam" id="PF05043">
    <property type="entry name" value="Mga"/>
    <property type="match status" value="1"/>
</dbReference>
<name>A0A0R1UZE3_9LACO</name>
<dbReference type="PANTHER" id="PTHR30185:SF12">
    <property type="entry name" value="TRANSCRIPTIONAL REGULATOR MANR"/>
    <property type="match status" value="1"/>
</dbReference>
<evidence type="ECO:0000313" key="8">
    <source>
        <dbReference type="Proteomes" id="UP000051166"/>
    </source>
</evidence>
<dbReference type="InterPro" id="IPR011608">
    <property type="entry name" value="PRD"/>
</dbReference>
<evidence type="ECO:0000256" key="3">
    <source>
        <dbReference type="ARBA" id="ARBA00023159"/>
    </source>
</evidence>
<dbReference type="AlphaFoldDB" id="A0A0R1UZE3"/>
<dbReference type="Pfam" id="PF00359">
    <property type="entry name" value="PTS_EIIA_2"/>
    <property type="match status" value="1"/>
</dbReference>
<keyword evidence="4" id="KW-0804">Transcription</keyword>
<keyword evidence="8" id="KW-1185">Reference proteome</keyword>
<evidence type="ECO:0000259" key="5">
    <source>
        <dbReference type="PROSITE" id="PS51094"/>
    </source>
</evidence>
<dbReference type="InterPro" id="IPR050661">
    <property type="entry name" value="BglG_antiterminators"/>
</dbReference>
<dbReference type="RefSeq" id="WP_056960671.1">
    <property type="nucleotide sequence ID" value="NZ_AZFQ01000036.1"/>
</dbReference>
<keyword evidence="3" id="KW-0010">Activator</keyword>
<evidence type="ECO:0000259" key="6">
    <source>
        <dbReference type="PROSITE" id="PS51372"/>
    </source>
</evidence>
<dbReference type="SUPFAM" id="SSF63520">
    <property type="entry name" value="PTS-regulatory domain, PRD"/>
    <property type="match status" value="2"/>
</dbReference>
<evidence type="ECO:0000313" key="7">
    <source>
        <dbReference type="EMBL" id="KRL98705.1"/>
    </source>
</evidence>
<evidence type="ECO:0000256" key="2">
    <source>
        <dbReference type="ARBA" id="ARBA00023015"/>
    </source>
</evidence>
<dbReference type="InterPro" id="IPR036388">
    <property type="entry name" value="WH-like_DNA-bd_sf"/>
</dbReference>
<dbReference type="InterPro" id="IPR013196">
    <property type="entry name" value="HTH_11"/>
</dbReference>
<feature type="domain" description="PRD" evidence="6">
    <location>
        <begin position="282"/>
        <end position="388"/>
    </location>
</feature>
<feature type="domain" description="PRD" evidence="6">
    <location>
        <begin position="171"/>
        <end position="276"/>
    </location>
</feature>
<dbReference type="SUPFAM" id="SSF55804">
    <property type="entry name" value="Phoshotransferase/anion transport protein"/>
    <property type="match status" value="1"/>
</dbReference>
<dbReference type="Proteomes" id="UP000051166">
    <property type="component" value="Unassembled WGS sequence"/>
</dbReference>
<dbReference type="InterPro" id="IPR007737">
    <property type="entry name" value="Mga_HTH"/>
</dbReference>
<dbReference type="GeneID" id="98307949"/>
<evidence type="ECO:0000256" key="4">
    <source>
        <dbReference type="ARBA" id="ARBA00023163"/>
    </source>
</evidence>
<comment type="caution">
    <text evidence="7">The sequence shown here is derived from an EMBL/GenBank/DDBJ whole genome shotgun (WGS) entry which is preliminary data.</text>
</comment>
<dbReference type="PATRIC" id="fig|1423801.4.peg.521"/>
<dbReference type="InterPro" id="IPR016152">
    <property type="entry name" value="PTrfase/Anion_transptr"/>
</dbReference>
<protein>
    <submittedName>
        <fullName evidence="7">Uncharacterized protein</fullName>
    </submittedName>
</protein>
<dbReference type="STRING" id="1423801.FD50_GL000512"/>
<dbReference type="Gene3D" id="1.10.10.10">
    <property type="entry name" value="Winged helix-like DNA-binding domain superfamily/Winged helix DNA-binding domain"/>
    <property type="match status" value="1"/>
</dbReference>
<dbReference type="PANTHER" id="PTHR30185">
    <property type="entry name" value="CRYPTIC BETA-GLUCOSIDE BGL OPERON ANTITERMINATOR"/>
    <property type="match status" value="1"/>
</dbReference>
<dbReference type="GO" id="GO:0006355">
    <property type="term" value="P:regulation of DNA-templated transcription"/>
    <property type="evidence" value="ECO:0007669"/>
    <property type="project" value="InterPro"/>
</dbReference>
<dbReference type="InterPro" id="IPR002178">
    <property type="entry name" value="PTS_EIIA_type-2_dom"/>
</dbReference>
<keyword evidence="1" id="KW-0677">Repeat</keyword>
<dbReference type="Pfam" id="PF00874">
    <property type="entry name" value="PRD"/>
    <property type="match status" value="2"/>
</dbReference>
<keyword evidence="2" id="KW-0805">Transcription regulation</keyword>
<dbReference type="EMBL" id="AZFQ01000036">
    <property type="protein sequence ID" value="KRL98705.1"/>
    <property type="molecule type" value="Genomic_DNA"/>
</dbReference>
<dbReference type="Pfam" id="PF08279">
    <property type="entry name" value="HTH_11"/>
    <property type="match status" value="1"/>
</dbReference>
<sequence>MSSLDNDIINYLRSKSHIKARDLAMLLNITTRTVRNHIKVINQKFPGLILSSQNGYAINSSRRYDSLPNKELKDLTQNSNEEYLTMYLLRSSDAGESIFNLANDLFVSESQLRLILKSLKRFVAKFNLQIKIKHYRVYLFGSERNKRKLILSLLYGKGNLQGNLKDTLQKLVGNISMEVLYKTIKNVCVSHQIYLTPYVMENIVMHYAIAIERIRNGKHVTLDPALNHLSSQSVEVILASEIINKLPNNMRLYFYQSDIEQLAILFIGNTVKNTANNAVEKFVAEDVAVVLHQTLKDVSENFLIELNKPEFFDRLALHVQGLVNRSENGELISNSKAIEIKITYPIIYDIAVYIGSCLSSKLKIKFNDSEIALLALHIGAFLDSPEIITQKLKEKVYILAIIPEYKQILNDFISKIQNLDNSEIELEVTTNIFNQYNFDKFDIVIVSGDDQRIGGNIINVHPLPTRNDLKRIEEVVKNIISSKKTLKLNEMISCYLSAELVEFNEFKEPFSKLNFLKYATQILEKMHIADRQFLNELLERENMSTTAFPTGVVIPHSMHMNALKTKILIVKFEKPVIWGGQRIKFAFVVAQNTKDAQIFNDFFQQLVEVLSDIYNVDMLYNSESSDELLNKIYQFMKNNLD</sequence>
<dbReference type="Gene3D" id="3.40.930.10">
    <property type="entry name" value="Mannitol-specific EII, Chain A"/>
    <property type="match status" value="1"/>
</dbReference>
<proteinExistence type="predicted"/>
<dbReference type="PROSITE" id="PS51094">
    <property type="entry name" value="PTS_EIIA_TYPE_2"/>
    <property type="match status" value="1"/>
</dbReference>
<dbReference type="PROSITE" id="PS51372">
    <property type="entry name" value="PRD_2"/>
    <property type="match status" value="2"/>
</dbReference>
<accession>A0A0R1UZE3</accession>
<gene>
    <name evidence="7" type="ORF">FD50_GL000512</name>
</gene>
<organism evidence="7 8">
    <name type="scientific">Liquorilactobacillus satsumensis DSM 16230 = JCM 12392</name>
    <dbReference type="NCBI Taxonomy" id="1423801"/>
    <lineage>
        <taxon>Bacteria</taxon>
        <taxon>Bacillati</taxon>
        <taxon>Bacillota</taxon>
        <taxon>Bacilli</taxon>
        <taxon>Lactobacillales</taxon>
        <taxon>Lactobacillaceae</taxon>
        <taxon>Liquorilactobacillus</taxon>
    </lineage>
</organism>